<gene>
    <name evidence="1" type="primary">ga00372</name>
    <name evidence="1" type="ORF">PR202_ga00372</name>
</gene>
<comment type="caution">
    <text evidence="1">The sequence shown here is derived from an EMBL/GenBank/DDBJ whole genome shotgun (WGS) entry which is preliminary data.</text>
</comment>
<reference evidence="1" key="1">
    <citation type="journal article" date="2018" name="DNA Res.">
        <title>Multiple hybrid de novo genome assembly of finger millet, an orphan allotetraploid crop.</title>
        <authorList>
            <person name="Hatakeyama M."/>
            <person name="Aluri S."/>
            <person name="Balachadran M.T."/>
            <person name="Sivarajan S.R."/>
            <person name="Patrignani A."/>
            <person name="Gruter S."/>
            <person name="Poveda L."/>
            <person name="Shimizu-Inatsugi R."/>
            <person name="Baeten J."/>
            <person name="Francoijs K.J."/>
            <person name="Nataraja K.N."/>
            <person name="Reddy Y.A.N."/>
            <person name="Phadnis S."/>
            <person name="Ravikumar R.L."/>
            <person name="Schlapbach R."/>
            <person name="Sreeman S.M."/>
            <person name="Shimizu K.K."/>
        </authorList>
    </citation>
    <scope>NUCLEOTIDE SEQUENCE</scope>
</reference>
<keyword evidence="2" id="KW-1185">Reference proteome</keyword>
<evidence type="ECO:0000313" key="2">
    <source>
        <dbReference type="Proteomes" id="UP001054889"/>
    </source>
</evidence>
<accession>A0AAV5BG12</accession>
<sequence length="86" mass="9467">MRVGAPTPQPPPVPAPAIEALRQWWLEDMGHMLDFVVLVDWTLELIDESLPDPVSVVIAIAIEAMEAIQLEPTRPRVSSNSTTPVN</sequence>
<dbReference type="EMBL" id="BQKI01000001">
    <property type="protein sequence ID" value="GJM84679.1"/>
    <property type="molecule type" value="Genomic_DNA"/>
</dbReference>
<reference evidence="1" key="2">
    <citation type="submission" date="2021-12" db="EMBL/GenBank/DDBJ databases">
        <title>Resequencing data analysis of finger millet.</title>
        <authorList>
            <person name="Hatakeyama M."/>
            <person name="Aluri S."/>
            <person name="Balachadran M.T."/>
            <person name="Sivarajan S.R."/>
            <person name="Poveda L."/>
            <person name="Shimizu-Inatsugi R."/>
            <person name="Schlapbach R."/>
            <person name="Sreeman S.M."/>
            <person name="Shimizu K.K."/>
        </authorList>
    </citation>
    <scope>NUCLEOTIDE SEQUENCE</scope>
</reference>
<protein>
    <submittedName>
        <fullName evidence="1">Uncharacterized protein</fullName>
    </submittedName>
</protein>
<name>A0AAV5BG12_ELECO</name>
<proteinExistence type="predicted"/>
<dbReference type="AlphaFoldDB" id="A0AAV5BG12"/>
<organism evidence="1 2">
    <name type="scientific">Eleusine coracana subsp. coracana</name>
    <dbReference type="NCBI Taxonomy" id="191504"/>
    <lineage>
        <taxon>Eukaryota</taxon>
        <taxon>Viridiplantae</taxon>
        <taxon>Streptophyta</taxon>
        <taxon>Embryophyta</taxon>
        <taxon>Tracheophyta</taxon>
        <taxon>Spermatophyta</taxon>
        <taxon>Magnoliopsida</taxon>
        <taxon>Liliopsida</taxon>
        <taxon>Poales</taxon>
        <taxon>Poaceae</taxon>
        <taxon>PACMAD clade</taxon>
        <taxon>Chloridoideae</taxon>
        <taxon>Cynodonteae</taxon>
        <taxon>Eleusininae</taxon>
        <taxon>Eleusine</taxon>
    </lineage>
</organism>
<evidence type="ECO:0000313" key="1">
    <source>
        <dbReference type="EMBL" id="GJM84679.1"/>
    </source>
</evidence>
<dbReference type="Proteomes" id="UP001054889">
    <property type="component" value="Unassembled WGS sequence"/>
</dbReference>